<dbReference type="RefSeq" id="WP_145270948.1">
    <property type="nucleotide sequence ID" value="NZ_CP036272.1"/>
</dbReference>
<dbReference type="AlphaFoldDB" id="A0A517SSX8"/>
<reference evidence="2 3" key="1">
    <citation type="submission" date="2019-02" db="EMBL/GenBank/DDBJ databases">
        <title>Deep-cultivation of Planctomycetes and their phenomic and genomic characterization uncovers novel biology.</title>
        <authorList>
            <person name="Wiegand S."/>
            <person name="Jogler M."/>
            <person name="Boedeker C."/>
            <person name="Pinto D."/>
            <person name="Vollmers J."/>
            <person name="Rivas-Marin E."/>
            <person name="Kohn T."/>
            <person name="Peeters S.H."/>
            <person name="Heuer A."/>
            <person name="Rast P."/>
            <person name="Oberbeckmann S."/>
            <person name="Bunk B."/>
            <person name="Jeske O."/>
            <person name="Meyerdierks A."/>
            <person name="Storesund J.E."/>
            <person name="Kallscheuer N."/>
            <person name="Luecker S."/>
            <person name="Lage O.M."/>
            <person name="Pohl T."/>
            <person name="Merkel B.J."/>
            <person name="Hornburger P."/>
            <person name="Mueller R.-W."/>
            <person name="Bruemmer F."/>
            <person name="Labrenz M."/>
            <person name="Spormann A.M."/>
            <person name="Op den Camp H."/>
            <person name="Overmann J."/>
            <person name="Amann R."/>
            <person name="Jetten M.S.M."/>
            <person name="Mascher T."/>
            <person name="Medema M.H."/>
            <person name="Devos D.P."/>
            <person name="Kaster A.-K."/>
            <person name="Ovreas L."/>
            <person name="Rohde M."/>
            <person name="Galperin M.Y."/>
            <person name="Jogler C."/>
        </authorList>
    </citation>
    <scope>NUCLEOTIDE SEQUENCE [LARGE SCALE GENOMIC DNA]</scope>
    <source>
        <strain evidence="2 3">SV_7m_r</strain>
    </source>
</reference>
<protein>
    <submittedName>
        <fullName evidence="2">Uncharacterized protein</fullName>
    </submittedName>
</protein>
<keyword evidence="3" id="KW-1185">Reference proteome</keyword>
<proteinExistence type="predicted"/>
<feature type="region of interest" description="Disordered" evidence="1">
    <location>
        <begin position="153"/>
        <end position="179"/>
    </location>
</feature>
<evidence type="ECO:0000256" key="1">
    <source>
        <dbReference type="SAM" id="MobiDB-lite"/>
    </source>
</evidence>
<evidence type="ECO:0000313" key="3">
    <source>
        <dbReference type="Proteomes" id="UP000315003"/>
    </source>
</evidence>
<organism evidence="2 3">
    <name type="scientific">Stieleria bergensis</name>
    <dbReference type="NCBI Taxonomy" id="2528025"/>
    <lineage>
        <taxon>Bacteria</taxon>
        <taxon>Pseudomonadati</taxon>
        <taxon>Planctomycetota</taxon>
        <taxon>Planctomycetia</taxon>
        <taxon>Pirellulales</taxon>
        <taxon>Pirellulaceae</taxon>
        <taxon>Stieleria</taxon>
    </lineage>
</organism>
<sequence>MNKSLAPVLLIAMLAAATGCHQRHGKNWLDCHSDYCAGSVPEPAGAKLCRWEEAQVGNAAIDQTVLYRCDFVGDSLEIGPQAKERLLRLLHSGSLSNSVVVIEKTTNPNLDQLRLEHVVEQFSAMGAAPLNAMIGIPPALGVSAAWAERATAATGRGGGQNRSGSRGAGQVFNSYQGAY</sequence>
<accession>A0A517SSX8</accession>
<evidence type="ECO:0000313" key="2">
    <source>
        <dbReference type="EMBL" id="QDT59220.1"/>
    </source>
</evidence>
<dbReference type="PROSITE" id="PS51257">
    <property type="entry name" value="PROKAR_LIPOPROTEIN"/>
    <property type="match status" value="1"/>
</dbReference>
<name>A0A517SSX8_9BACT</name>
<gene>
    <name evidence="2" type="ORF">SV7mr_17270</name>
</gene>
<dbReference type="EMBL" id="CP036272">
    <property type="protein sequence ID" value="QDT59220.1"/>
    <property type="molecule type" value="Genomic_DNA"/>
</dbReference>
<dbReference type="OrthoDB" id="287730at2"/>
<dbReference type="Proteomes" id="UP000315003">
    <property type="component" value="Chromosome"/>
</dbReference>